<evidence type="ECO:0000313" key="1">
    <source>
        <dbReference type="EMBL" id="HIW81631.1"/>
    </source>
</evidence>
<dbReference type="Proteomes" id="UP000824265">
    <property type="component" value="Unassembled WGS sequence"/>
</dbReference>
<comment type="caution">
    <text evidence="1">The sequence shown here is derived from an EMBL/GenBank/DDBJ whole genome shotgun (WGS) entry which is preliminary data.</text>
</comment>
<protein>
    <submittedName>
        <fullName evidence="1">Uncharacterized protein</fullName>
    </submittedName>
</protein>
<accession>A0A9D1UCJ8</accession>
<proteinExistence type="predicted"/>
<dbReference type="AlphaFoldDB" id="A0A9D1UCJ8"/>
<organism evidence="1 2">
    <name type="scientific">Candidatus Acetatifactor stercoripullorum</name>
    <dbReference type="NCBI Taxonomy" id="2838414"/>
    <lineage>
        <taxon>Bacteria</taxon>
        <taxon>Bacillati</taxon>
        <taxon>Bacillota</taxon>
        <taxon>Clostridia</taxon>
        <taxon>Lachnospirales</taxon>
        <taxon>Lachnospiraceae</taxon>
        <taxon>Acetatifactor</taxon>
    </lineage>
</organism>
<dbReference type="EMBL" id="DXGH01000049">
    <property type="protein sequence ID" value="HIW81631.1"/>
    <property type="molecule type" value="Genomic_DNA"/>
</dbReference>
<reference evidence="1" key="2">
    <citation type="submission" date="2021-04" db="EMBL/GenBank/DDBJ databases">
        <authorList>
            <person name="Gilroy R."/>
        </authorList>
    </citation>
    <scope>NUCLEOTIDE SEQUENCE</scope>
    <source>
        <strain evidence="1">CHK195-6426</strain>
    </source>
</reference>
<gene>
    <name evidence="1" type="ORF">H9742_08970</name>
</gene>
<name>A0A9D1UCJ8_9FIRM</name>
<reference evidence="1" key="1">
    <citation type="journal article" date="2021" name="PeerJ">
        <title>Extensive microbial diversity within the chicken gut microbiome revealed by metagenomics and culture.</title>
        <authorList>
            <person name="Gilroy R."/>
            <person name="Ravi A."/>
            <person name="Getino M."/>
            <person name="Pursley I."/>
            <person name="Horton D.L."/>
            <person name="Alikhan N.F."/>
            <person name="Baker D."/>
            <person name="Gharbi K."/>
            <person name="Hall N."/>
            <person name="Watson M."/>
            <person name="Adriaenssens E.M."/>
            <person name="Foster-Nyarko E."/>
            <person name="Jarju S."/>
            <person name="Secka A."/>
            <person name="Antonio M."/>
            <person name="Oren A."/>
            <person name="Chaudhuri R.R."/>
            <person name="La Ragione R."/>
            <person name="Hildebrand F."/>
            <person name="Pallen M.J."/>
        </authorList>
    </citation>
    <scope>NUCLEOTIDE SEQUENCE</scope>
    <source>
        <strain evidence="1">CHK195-6426</strain>
    </source>
</reference>
<evidence type="ECO:0000313" key="2">
    <source>
        <dbReference type="Proteomes" id="UP000824265"/>
    </source>
</evidence>
<sequence length="66" mass="7021">MVLFFVGDISVGNISVGNMAGNVISILSDAAMRYCLSTRLCLPAAWQQPVFFTASAAGVIKKQKRG</sequence>